<dbReference type="Pfam" id="PF01266">
    <property type="entry name" value="DAO"/>
    <property type="match status" value="1"/>
</dbReference>
<dbReference type="InterPro" id="IPR006076">
    <property type="entry name" value="FAD-dep_OxRdtase"/>
</dbReference>
<dbReference type="EMBL" id="UINC01106954">
    <property type="protein sequence ID" value="SVC71977.1"/>
    <property type="molecule type" value="Genomic_DNA"/>
</dbReference>
<dbReference type="InterPro" id="IPR036188">
    <property type="entry name" value="FAD/NAD-bd_sf"/>
</dbReference>
<name>A0A382PGJ1_9ZZZZ</name>
<evidence type="ECO:0000313" key="2">
    <source>
        <dbReference type="EMBL" id="SVC71977.1"/>
    </source>
</evidence>
<proteinExistence type="predicted"/>
<sequence length="39" mass="4151">MKVYDVAIVGLGPVGCTTAILLAEAGLRVVAFERDPEIY</sequence>
<feature type="non-terminal residue" evidence="2">
    <location>
        <position position="39"/>
    </location>
</feature>
<reference evidence="2" key="1">
    <citation type="submission" date="2018-05" db="EMBL/GenBank/DDBJ databases">
        <authorList>
            <person name="Lanie J.A."/>
            <person name="Ng W.-L."/>
            <person name="Kazmierczak K.M."/>
            <person name="Andrzejewski T.M."/>
            <person name="Davidsen T.M."/>
            <person name="Wayne K.J."/>
            <person name="Tettelin H."/>
            <person name="Glass J.I."/>
            <person name="Rusch D."/>
            <person name="Podicherti R."/>
            <person name="Tsui H.-C.T."/>
            <person name="Winkler M.E."/>
        </authorList>
    </citation>
    <scope>NUCLEOTIDE SEQUENCE</scope>
</reference>
<dbReference type="SUPFAM" id="SSF51905">
    <property type="entry name" value="FAD/NAD(P)-binding domain"/>
    <property type="match status" value="1"/>
</dbReference>
<dbReference type="PRINTS" id="PR00419">
    <property type="entry name" value="ADXRDTASE"/>
</dbReference>
<gene>
    <name evidence="2" type="ORF">METZ01_LOCUS324831</name>
</gene>
<dbReference type="AlphaFoldDB" id="A0A382PGJ1"/>
<dbReference type="Gene3D" id="3.50.50.60">
    <property type="entry name" value="FAD/NAD(P)-binding domain"/>
    <property type="match status" value="1"/>
</dbReference>
<feature type="domain" description="FAD dependent oxidoreductase" evidence="1">
    <location>
        <begin position="5"/>
        <end position="38"/>
    </location>
</feature>
<organism evidence="2">
    <name type="scientific">marine metagenome</name>
    <dbReference type="NCBI Taxonomy" id="408172"/>
    <lineage>
        <taxon>unclassified sequences</taxon>
        <taxon>metagenomes</taxon>
        <taxon>ecological metagenomes</taxon>
    </lineage>
</organism>
<accession>A0A382PGJ1</accession>
<protein>
    <recommendedName>
        <fullName evidence="1">FAD dependent oxidoreductase domain-containing protein</fullName>
    </recommendedName>
</protein>
<evidence type="ECO:0000259" key="1">
    <source>
        <dbReference type="Pfam" id="PF01266"/>
    </source>
</evidence>